<feature type="transmembrane region" description="Helical" evidence="1">
    <location>
        <begin position="53"/>
        <end position="72"/>
    </location>
</feature>
<feature type="transmembrane region" description="Helical" evidence="1">
    <location>
        <begin position="117"/>
        <end position="137"/>
    </location>
</feature>
<keyword evidence="1" id="KW-1133">Transmembrane helix</keyword>
<keyword evidence="3" id="KW-1185">Reference proteome</keyword>
<proteinExistence type="predicted"/>
<keyword evidence="2" id="KW-0614">Plasmid</keyword>
<gene>
    <name evidence="2" type="ORF">HN018_23345</name>
</gene>
<dbReference type="EMBL" id="CP053709">
    <property type="protein sequence ID" value="QKE93122.1"/>
    <property type="molecule type" value="Genomic_DNA"/>
</dbReference>
<dbReference type="RefSeq" id="WP_171833902.1">
    <property type="nucleotide sequence ID" value="NZ_CP053709.1"/>
</dbReference>
<accession>A0A6M8HXK4</accession>
<organism evidence="2 3">
    <name type="scientific">Lichenicola cladoniae</name>
    <dbReference type="NCBI Taxonomy" id="1484109"/>
    <lineage>
        <taxon>Bacteria</taxon>
        <taxon>Pseudomonadati</taxon>
        <taxon>Pseudomonadota</taxon>
        <taxon>Alphaproteobacteria</taxon>
        <taxon>Acetobacterales</taxon>
        <taxon>Acetobacteraceae</taxon>
        <taxon>Lichenicola</taxon>
    </lineage>
</organism>
<evidence type="ECO:0000313" key="3">
    <source>
        <dbReference type="Proteomes" id="UP000500767"/>
    </source>
</evidence>
<keyword evidence="1" id="KW-0812">Transmembrane</keyword>
<evidence type="ECO:0000313" key="2">
    <source>
        <dbReference type="EMBL" id="QKE93122.1"/>
    </source>
</evidence>
<feature type="transmembrane region" description="Helical" evidence="1">
    <location>
        <begin position="149"/>
        <end position="173"/>
    </location>
</feature>
<protein>
    <submittedName>
        <fullName evidence="2">Uncharacterized protein</fullName>
    </submittedName>
</protein>
<keyword evidence="1" id="KW-0472">Membrane</keyword>
<evidence type="ECO:0000256" key="1">
    <source>
        <dbReference type="SAM" id="Phobius"/>
    </source>
</evidence>
<dbReference type="AlphaFoldDB" id="A0A6M8HXK4"/>
<feature type="transmembrane region" description="Helical" evidence="1">
    <location>
        <begin position="12"/>
        <end position="33"/>
    </location>
</feature>
<dbReference type="KEGG" id="lck:HN018_23345"/>
<name>A0A6M8HXK4_9PROT</name>
<dbReference type="Proteomes" id="UP000500767">
    <property type="component" value="Plasmid unnamed1"/>
</dbReference>
<sequence length="178" mass="19140">MQGLVNFAQQVALVLAVLLPTFLYLSAIGLFLFAAWGLWQQAQPHNPFRGKPWIPWVSLILSGACASFPAILNKVNISGGSTVTMSVVAGLTSYTAVDTTNILGATPGATVLNIVQAFQGFFQVFGAMTCFFAMMAWRAAVSGRSNRQWGGCGVQFVFGAMLMNIYTVSQWLVGIFTV</sequence>
<geneLocation type="plasmid" evidence="2 3">
    <name>unnamed1</name>
</geneLocation>
<reference evidence="2 3" key="1">
    <citation type="journal article" date="2014" name="World J. Microbiol. Biotechnol.">
        <title>Biodiversity and physiological characteristics of Antarctic and Arctic lichens-associated bacteria.</title>
        <authorList>
            <person name="Lee Y.M."/>
            <person name="Kim E.H."/>
            <person name="Lee H.K."/>
            <person name="Hong S.G."/>
        </authorList>
    </citation>
    <scope>NUCLEOTIDE SEQUENCE [LARGE SCALE GENOMIC DNA]</scope>
    <source>
        <strain evidence="2 3">PAMC 26569</strain>
        <plasmid evidence="2">unnamed1</plasmid>
    </source>
</reference>